<dbReference type="PANTHER" id="PTHR13774:SF17">
    <property type="entry name" value="PHENAZINE BIOSYNTHESIS-LIKE DOMAIN-CONTAINING PROTEIN"/>
    <property type="match status" value="1"/>
</dbReference>
<accession>A0A427XX39</accession>
<evidence type="ECO:0008006" key="5">
    <source>
        <dbReference type="Google" id="ProtNLM"/>
    </source>
</evidence>
<dbReference type="InterPro" id="IPR003719">
    <property type="entry name" value="Phenazine_PhzF-like"/>
</dbReference>
<keyword evidence="4" id="KW-1185">Reference proteome</keyword>
<evidence type="ECO:0000256" key="2">
    <source>
        <dbReference type="ARBA" id="ARBA00023235"/>
    </source>
</evidence>
<evidence type="ECO:0000313" key="3">
    <source>
        <dbReference type="EMBL" id="RSH83367.1"/>
    </source>
</evidence>
<dbReference type="Pfam" id="PF02567">
    <property type="entry name" value="PhzC-PhzF"/>
    <property type="match status" value="1"/>
</dbReference>
<evidence type="ECO:0000313" key="4">
    <source>
        <dbReference type="Proteomes" id="UP000279236"/>
    </source>
</evidence>
<dbReference type="GO" id="GO:0005737">
    <property type="term" value="C:cytoplasm"/>
    <property type="evidence" value="ECO:0007669"/>
    <property type="project" value="TreeGrafter"/>
</dbReference>
<dbReference type="GO" id="GO:0016853">
    <property type="term" value="F:isomerase activity"/>
    <property type="evidence" value="ECO:0007669"/>
    <property type="project" value="UniProtKB-KW"/>
</dbReference>
<reference evidence="3 4" key="1">
    <citation type="submission" date="2018-11" db="EMBL/GenBank/DDBJ databases">
        <title>Genome sequence of Apiotrichum porosum DSM 27194.</title>
        <authorList>
            <person name="Aliyu H."/>
            <person name="Gorte O."/>
            <person name="Ochsenreither K."/>
        </authorList>
    </citation>
    <scope>NUCLEOTIDE SEQUENCE [LARGE SCALE GENOMIC DNA]</scope>
    <source>
        <strain evidence="3 4">DSM 27194</strain>
    </source>
</reference>
<gene>
    <name evidence="3" type="ORF">EHS24_007047</name>
</gene>
<dbReference type="EMBL" id="RSCE01000004">
    <property type="protein sequence ID" value="RSH83367.1"/>
    <property type="molecule type" value="Genomic_DNA"/>
</dbReference>
<dbReference type="RefSeq" id="XP_028477319.1">
    <property type="nucleotide sequence ID" value="XM_028622427.1"/>
</dbReference>
<comment type="caution">
    <text evidence="3">The sequence shown here is derived from an EMBL/GenBank/DDBJ whole genome shotgun (WGS) entry which is preliminary data.</text>
</comment>
<organism evidence="3 4">
    <name type="scientific">Apiotrichum porosum</name>
    <dbReference type="NCBI Taxonomy" id="105984"/>
    <lineage>
        <taxon>Eukaryota</taxon>
        <taxon>Fungi</taxon>
        <taxon>Dikarya</taxon>
        <taxon>Basidiomycota</taxon>
        <taxon>Agaricomycotina</taxon>
        <taxon>Tremellomycetes</taxon>
        <taxon>Trichosporonales</taxon>
        <taxon>Trichosporonaceae</taxon>
        <taxon>Apiotrichum</taxon>
    </lineage>
</organism>
<dbReference type="Proteomes" id="UP000279236">
    <property type="component" value="Unassembled WGS sequence"/>
</dbReference>
<protein>
    <recommendedName>
        <fullName evidence="5">Diaminopimelate epimerase-like protein</fullName>
    </recommendedName>
</protein>
<sequence length="314" mass="32401">MATPLPFFLANAFATTPHGGNQAAVVLFPANDPRSNDVAYFEALARDFNLPMTAIVVASATQKDADVPKYGLRFFGASGFESKLCGHATLATSQVLFNHIHPTATSLSFINPHSGTFKATRVSSGQGGEVGIALPPGGTFIPATPAVASDLGASVLAAAGLSDSDVVAFGTFDKGDQESVLLEISPDVDLKNLKVDTKALTRPTFKTIITQVIGKGDAGGVRVHSRVFIPNKGIDEDPVTGTAHTVLAGYFLTGAGSARLAPHLTAGADTAAATLDAYQVSERMGAMKVSFGADGRPVVVGRSWVTGSGMLEVL</sequence>
<dbReference type="PIRSF" id="PIRSF016184">
    <property type="entry name" value="PhzC_PhzF"/>
    <property type="match status" value="1"/>
</dbReference>
<name>A0A427XX39_9TREE</name>
<dbReference type="SUPFAM" id="SSF54506">
    <property type="entry name" value="Diaminopimelate epimerase-like"/>
    <property type="match status" value="1"/>
</dbReference>
<proteinExistence type="inferred from homology"/>
<dbReference type="Gene3D" id="3.10.310.10">
    <property type="entry name" value="Diaminopimelate Epimerase, Chain A, domain 1"/>
    <property type="match status" value="2"/>
</dbReference>
<dbReference type="STRING" id="105984.A0A427XX39"/>
<dbReference type="AlphaFoldDB" id="A0A427XX39"/>
<dbReference type="GeneID" id="39591590"/>
<evidence type="ECO:0000256" key="1">
    <source>
        <dbReference type="ARBA" id="ARBA00008270"/>
    </source>
</evidence>
<keyword evidence="2" id="KW-0413">Isomerase</keyword>
<dbReference type="PANTHER" id="PTHR13774">
    <property type="entry name" value="PHENAZINE BIOSYNTHESIS PROTEIN"/>
    <property type="match status" value="1"/>
</dbReference>
<dbReference type="OrthoDB" id="75169at2759"/>
<comment type="similarity">
    <text evidence="1">Belongs to the PhzF family.</text>
</comment>